<evidence type="ECO:0000313" key="2">
    <source>
        <dbReference type="Proteomes" id="UP000628984"/>
    </source>
</evidence>
<dbReference type="SUPFAM" id="SSF52540">
    <property type="entry name" value="P-loop containing nucleoside triphosphate hydrolases"/>
    <property type="match status" value="1"/>
</dbReference>
<proteinExistence type="predicted"/>
<protein>
    <recommendedName>
        <fullName evidence="3">Sulfotransferase family protein</fullName>
    </recommendedName>
</protein>
<reference evidence="1" key="1">
    <citation type="journal article" date="2014" name="Int. J. Syst. Evol. Microbiol.">
        <title>Complete genome sequence of Corynebacterium casei LMG S-19264T (=DSM 44701T), isolated from a smear-ripened cheese.</title>
        <authorList>
            <consortium name="US DOE Joint Genome Institute (JGI-PGF)"/>
            <person name="Walter F."/>
            <person name="Albersmeier A."/>
            <person name="Kalinowski J."/>
            <person name="Ruckert C."/>
        </authorList>
    </citation>
    <scope>NUCLEOTIDE SEQUENCE</scope>
    <source>
        <strain evidence="1">KCTC 23714</strain>
    </source>
</reference>
<evidence type="ECO:0008006" key="3">
    <source>
        <dbReference type="Google" id="ProtNLM"/>
    </source>
</evidence>
<name>A0A918MP14_9RHOB</name>
<dbReference type="Gene3D" id="3.40.50.300">
    <property type="entry name" value="P-loop containing nucleotide triphosphate hydrolases"/>
    <property type="match status" value="1"/>
</dbReference>
<dbReference type="RefSeq" id="WP_189635325.1">
    <property type="nucleotide sequence ID" value="NZ_BMYQ01000018.1"/>
</dbReference>
<dbReference type="Proteomes" id="UP000628984">
    <property type="component" value="Unassembled WGS sequence"/>
</dbReference>
<sequence length="346" mass="38235">MRLTVHIGTTKTGSTSIQAFLRANRAALLHRGILVPESLGESHHLRAVLSSLPFGASPDLARHARIQTEADLQAYRAETMQAYAEELRKVPEAAEILITSEHLHSRLEESESIRSFRDLFCPDGAQTRIIVYVRPQLDHAGSLYSTMLRHGFSGTLDDFLKSRSAARFRPYFDLEAVLARWSAVFGEHSLEVRPYKGLPPADKGGVVADFCDLLGIDPNAADLLRPADTNSSINPQGQELLRQYNSAMQNRQDPQPVLDAWIAEHSPGLAQADVLQQIMEAPGLTDAARRARLVRWVETHCSGKGAEAGLAQAQAFQARFAAGNAAVIARHFPDHPEYLEPRWPRA</sequence>
<organism evidence="1 2">
    <name type="scientific">Gemmobacter lanyuensis</name>
    <dbReference type="NCBI Taxonomy" id="1054497"/>
    <lineage>
        <taxon>Bacteria</taxon>
        <taxon>Pseudomonadati</taxon>
        <taxon>Pseudomonadota</taxon>
        <taxon>Alphaproteobacteria</taxon>
        <taxon>Rhodobacterales</taxon>
        <taxon>Paracoccaceae</taxon>
        <taxon>Gemmobacter</taxon>
    </lineage>
</organism>
<evidence type="ECO:0000313" key="1">
    <source>
        <dbReference type="EMBL" id="GGW44966.1"/>
    </source>
</evidence>
<accession>A0A918MP14</accession>
<comment type="caution">
    <text evidence="1">The sequence shown here is derived from an EMBL/GenBank/DDBJ whole genome shotgun (WGS) entry which is preliminary data.</text>
</comment>
<dbReference type="AlphaFoldDB" id="A0A918MP14"/>
<gene>
    <name evidence="1" type="ORF">GCM10011452_36540</name>
</gene>
<dbReference type="InterPro" id="IPR027417">
    <property type="entry name" value="P-loop_NTPase"/>
</dbReference>
<reference evidence="1" key="2">
    <citation type="submission" date="2020-09" db="EMBL/GenBank/DDBJ databases">
        <authorList>
            <person name="Sun Q."/>
            <person name="Kim S."/>
        </authorList>
    </citation>
    <scope>NUCLEOTIDE SEQUENCE</scope>
    <source>
        <strain evidence="1">KCTC 23714</strain>
    </source>
</reference>
<keyword evidence="2" id="KW-1185">Reference proteome</keyword>
<dbReference type="EMBL" id="BMYQ01000018">
    <property type="protein sequence ID" value="GGW44966.1"/>
    <property type="molecule type" value="Genomic_DNA"/>
</dbReference>